<gene>
    <name evidence="1" type="ORF">QM524_25005</name>
</gene>
<dbReference type="EMBL" id="JASHIF010000031">
    <property type="protein sequence ID" value="MDI9862508.1"/>
    <property type="molecule type" value="Genomic_DNA"/>
</dbReference>
<evidence type="ECO:0000313" key="1">
    <source>
        <dbReference type="EMBL" id="MDI9862508.1"/>
    </source>
</evidence>
<evidence type="ECO:0000313" key="2">
    <source>
        <dbReference type="Proteomes" id="UP001236507"/>
    </source>
</evidence>
<comment type="caution">
    <text evidence="1">The sequence shown here is derived from an EMBL/GenBank/DDBJ whole genome shotgun (WGS) entry which is preliminary data.</text>
</comment>
<proteinExistence type="predicted"/>
<name>A0ABT6YFY9_9BACT</name>
<reference evidence="1 2" key="1">
    <citation type="submission" date="2023-05" db="EMBL/GenBank/DDBJ databases">
        <title>Novel species of genus Flectobacillus isolated from stream in China.</title>
        <authorList>
            <person name="Lu H."/>
        </authorList>
    </citation>
    <scope>NUCLEOTIDE SEQUENCE [LARGE SCALE GENOMIC DNA]</scope>
    <source>
        <strain evidence="1 2">KCTC 42575</strain>
    </source>
</reference>
<dbReference type="Proteomes" id="UP001236507">
    <property type="component" value="Unassembled WGS sequence"/>
</dbReference>
<keyword evidence="2" id="KW-1185">Reference proteome</keyword>
<accession>A0ABT6YFY9</accession>
<sequence length="90" mass="10581">MPTTVYFFKKKDTIGLLLDPNTPEKTKSIIRPVFSKNVNQRFFKTDYLSIHDSRKDIFYHGVVEAVLFNDLEKAWKVYAVLLPNTNEKQE</sequence>
<organism evidence="1 2">
    <name type="scientific">Flectobacillus roseus</name>
    <dbReference type="NCBI Taxonomy" id="502259"/>
    <lineage>
        <taxon>Bacteria</taxon>
        <taxon>Pseudomonadati</taxon>
        <taxon>Bacteroidota</taxon>
        <taxon>Cytophagia</taxon>
        <taxon>Cytophagales</taxon>
        <taxon>Flectobacillaceae</taxon>
        <taxon>Flectobacillus</taxon>
    </lineage>
</organism>
<protein>
    <submittedName>
        <fullName evidence="1">Uncharacterized protein</fullName>
    </submittedName>
</protein>
<dbReference type="RefSeq" id="WP_283346751.1">
    <property type="nucleotide sequence ID" value="NZ_JASHIF010000031.1"/>
</dbReference>